<dbReference type="PANTHER" id="PTHR12346">
    <property type="entry name" value="SIN3B-RELATED"/>
    <property type="match status" value="1"/>
</dbReference>
<dbReference type="GO" id="GO:0000122">
    <property type="term" value="P:negative regulation of transcription by RNA polymerase II"/>
    <property type="evidence" value="ECO:0007669"/>
    <property type="project" value="TreeGrafter"/>
</dbReference>
<evidence type="ECO:0000259" key="2">
    <source>
        <dbReference type="Pfam" id="PF16879"/>
    </source>
</evidence>
<dbReference type="GO" id="GO:0000118">
    <property type="term" value="C:histone deacetylase complex"/>
    <property type="evidence" value="ECO:0007669"/>
    <property type="project" value="TreeGrafter"/>
</dbReference>
<evidence type="ECO:0000256" key="1">
    <source>
        <dbReference type="ARBA" id="ARBA00022491"/>
    </source>
</evidence>
<dbReference type="InterPro" id="IPR039774">
    <property type="entry name" value="Sin3-like"/>
</dbReference>
<protein>
    <recommendedName>
        <fullName evidence="2">Sin3 C-terminal domain-containing protein</fullName>
    </recommendedName>
</protein>
<evidence type="ECO:0000313" key="3">
    <source>
        <dbReference type="EMBL" id="CAD8881843.1"/>
    </source>
</evidence>
<feature type="domain" description="Sin3 C-terminal" evidence="2">
    <location>
        <begin position="296"/>
        <end position="448"/>
    </location>
</feature>
<reference evidence="3" key="1">
    <citation type="submission" date="2021-01" db="EMBL/GenBank/DDBJ databases">
        <authorList>
            <person name="Corre E."/>
            <person name="Pelletier E."/>
            <person name="Niang G."/>
            <person name="Scheremetjew M."/>
            <person name="Finn R."/>
            <person name="Kale V."/>
            <person name="Holt S."/>
            <person name="Cochrane G."/>
            <person name="Meng A."/>
            <person name="Brown T."/>
            <person name="Cohen L."/>
        </authorList>
    </citation>
    <scope>NUCLEOTIDE SEQUENCE</scope>
    <source>
        <strain evidence="3">308</strain>
    </source>
</reference>
<name>A0A7S1BCU2_9STRA</name>
<dbReference type="PANTHER" id="PTHR12346:SF0">
    <property type="entry name" value="SIN3A, ISOFORM G"/>
    <property type="match status" value="1"/>
</dbReference>
<sequence length="522" mass="60076">MGPIHINSIARIYGEHGQEMVNLLFKNPAKTIPVILRRLRQKDLEWRTARQILMKRWKEQNEQNYYRSLDHRSSYWRQQDKKHTSTRALVHEIKDRAAHGGHEGKQLLHAKKEKAKEEHGSFYEVTNGNWVKKLRGRGLALHAIAAPTKTLFTPHLSFGYKSVSSFSRDAHRLLTFATEKGTLGPNDRERMHRMWRDFLNPFFNVPEGRVSLIGEDEDPPEDPIPPGVPVSTLYGEGTVVEYRPQDGFYKIQFAWGKGFLRPAAVLCSIMPVEESSVTSCYRRADTETLSERSQLMFGTQSLYLFLRLHHLLVERLAKARSYAEGRGGEVQVVTPGLALGTASPVEKRLLEDTRTEYGQERYDAYLSILYGLVDGHNASGENLRYEEKVRSLLGNDSCELYTMDKLINHTLKHLQAMSSDETFSQMVQVYRRHAKTGVFKPTAFRQEIATLSYDDVYAFQFCKVKDARRKHGYEAIIHMEYFGLLSEMEEIHMGYNGVMNDATMVDVDYDRDGGSSNKRQRR</sequence>
<dbReference type="AlphaFoldDB" id="A0A7S1BCU2"/>
<dbReference type="InterPro" id="IPR031693">
    <property type="entry name" value="Sin3_C"/>
</dbReference>
<proteinExistence type="predicted"/>
<organism evidence="3">
    <name type="scientific">Corethron hystrix</name>
    <dbReference type="NCBI Taxonomy" id="216773"/>
    <lineage>
        <taxon>Eukaryota</taxon>
        <taxon>Sar</taxon>
        <taxon>Stramenopiles</taxon>
        <taxon>Ochrophyta</taxon>
        <taxon>Bacillariophyta</taxon>
        <taxon>Coscinodiscophyceae</taxon>
        <taxon>Corethrophycidae</taxon>
        <taxon>Corethrales</taxon>
        <taxon>Corethraceae</taxon>
        <taxon>Corethron</taxon>
    </lineage>
</organism>
<dbReference type="GO" id="GO:0003714">
    <property type="term" value="F:transcription corepressor activity"/>
    <property type="evidence" value="ECO:0007669"/>
    <property type="project" value="InterPro"/>
</dbReference>
<dbReference type="Pfam" id="PF16879">
    <property type="entry name" value="Sin3a_C"/>
    <property type="match status" value="1"/>
</dbReference>
<keyword evidence="1" id="KW-0678">Repressor</keyword>
<dbReference type="EMBL" id="HBFR01012523">
    <property type="protein sequence ID" value="CAD8881843.1"/>
    <property type="molecule type" value="Transcribed_RNA"/>
</dbReference>
<gene>
    <name evidence="3" type="ORF">CHYS00102_LOCUS9031</name>
</gene>
<accession>A0A7S1BCU2</accession>
<dbReference type="GO" id="GO:0000785">
    <property type="term" value="C:chromatin"/>
    <property type="evidence" value="ECO:0007669"/>
    <property type="project" value="TreeGrafter"/>
</dbReference>